<evidence type="ECO:0000256" key="2">
    <source>
        <dbReference type="SAM" id="SignalP"/>
    </source>
</evidence>
<comment type="caution">
    <text evidence="4">The sequence shown here is derived from an EMBL/GenBank/DDBJ whole genome shotgun (WGS) entry which is preliminary data.</text>
</comment>
<evidence type="ECO:0000256" key="1">
    <source>
        <dbReference type="ARBA" id="ARBA00022737"/>
    </source>
</evidence>
<dbReference type="PANTHER" id="PTHR43308:SF5">
    <property type="entry name" value="S-LAYER PROTEIN _ PEPTIDOGLYCAN ENDO-BETA-N-ACETYLGLUCOSAMINIDASE"/>
    <property type="match status" value="1"/>
</dbReference>
<dbReference type="Proteomes" id="UP000037175">
    <property type="component" value="Unassembled WGS sequence"/>
</dbReference>
<feature type="chain" id="PRO_5005568917" evidence="2">
    <location>
        <begin position="29"/>
        <end position="377"/>
    </location>
</feature>
<organism evidence="4 5">
    <name type="scientific">Thermincola ferriacetica</name>
    <dbReference type="NCBI Taxonomy" id="281456"/>
    <lineage>
        <taxon>Bacteria</taxon>
        <taxon>Bacillati</taxon>
        <taxon>Bacillota</taxon>
        <taxon>Clostridia</taxon>
        <taxon>Eubacteriales</taxon>
        <taxon>Thermincolaceae</taxon>
        <taxon>Thermincola</taxon>
    </lineage>
</organism>
<dbReference type="InterPro" id="IPR001119">
    <property type="entry name" value="SLH_dom"/>
</dbReference>
<feature type="domain" description="SLH" evidence="3">
    <location>
        <begin position="321"/>
        <end position="377"/>
    </location>
</feature>
<feature type="domain" description="SLH" evidence="3">
    <location>
        <begin position="191"/>
        <end position="254"/>
    </location>
</feature>
<dbReference type="EMBL" id="LGTE01000004">
    <property type="protein sequence ID" value="KNZ70331.1"/>
    <property type="molecule type" value="Genomic_DNA"/>
</dbReference>
<dbReference type="InterPro" id="IPR051465">
    <property type="entry name" value="Cell_Envelope_Struct_Comp"/>
</dbReference>
<feature type="domain" description="SLH" evidence="3">
    <location>
        <begin position="256"/>
        <end position="319"/>
    </location>
</feature>
<evidence type="ECO:0000313" key="5">
    <source>
        <dbReference type="Proteomes" id="UP000037175"/>
    </source>
</evidence>
<keyword evidence="5" id="KW-1185">Reference proteome</keyword>
<accession>A0A0L6W4C8</accession>
<proteinExistence type="predicted"/>
<reference evidence="5" key="1">
    <citation type="submission" date="2015-07" db="EMBL/GenBank/DDBJ databases">
        <title>Complete Genome of Thermincola ferriacetica strain Z-0001T.</title>
        <authorList>
            <person name="Lusk B."/>
            <person name="Badalamenti J.P."/>
            <person name="Parameswaran P."/>
            <person name="Bond D.R."/>
            <person name="Torres C.I."/>
        </authorList>
    </citation>
    <scope>NUCLEOTIDE SEQUENCE [LARGE SCALE GENOMIC DNA]</scope>
    <source>
        <strain evidence="5">Z-0001</strain>
    </source>
</reference>
<evidence type="ECO:0000313" key="4">
    <source>
        <dbReference type="EMBL" id="KNZ70331.1"/>
    </source>
</evidence>
<dbReference type="AlphaFoldDB" id="A0A0L6W4C8"/>
<keyword evidence="2" id="KW-0732">Signal</keyword>
<protein>
    <submittedName>
        <fullName evidence="4">S-layer protein</fullName>
    </submittedName>
</protein>
<dbReference type="RefSeq" id="WP_052217043.1">
    <property type="nucleotide sequence ID" value="NZ_LGTE01000004.1"/>
</dbReference>
<sequence length="377" mass="40864" precursor="true">MSELRKTLTAAAVAAVLLFNAALPAAWAAVFTPPAGAGSVTKEDINYAESVWGKIKWDSSRVLKTGELLLTLPRVKAPYIWSVKTDTGRYVGLMVEWKTVYFGTGGQDMVLEVVNPYLGMGVYIDLVHTRKNAAVASDEYIYYPGQGLTYIPPGERVTGAVDSEGNITALYDLWGRPVQAAVYGPDLFPNRYVVLTDLAPGHWAYAPVSSMVARGYMRGYPDSRFLPDRTMTRAEFLAVVSRILQEKTPGNGEYMNKTAFADLNPRHWAAGAVNHVLGHIPPQDAARIFGAKFAPDRPVTRGETAAVLYSLLKSRPGFNLRNSQTFKDTAGTGFADAVAFCAANGMVSGYPDGTFRPGGTITRAEVAAVLNRVVGRL</sequence>
<evidence type="ECO:0000259" key="3">
    <source>
        <dbReference type="PROSITE" id="PS51272"/>
    </source>
</evidence>
<dbReference type="Pfam" id="PF00395">
    <property type="entry name" value="SLH"/>
    <property type="match status" value="2"/>
</dbReference>
<keyword evidence="1" id="KW-0677">Repeat</keyword>
<dbReference type="PROSITE" id="PS51272">
    <property type="entry name" value="SLH"/>
    <property type="match status" value="3"/>
</dbReference>
<name>A0A0L6W4C8_9FIRM</name>
<feature type="signal peptide" evidence="2">
    <location>
        <begin position="1"/>
        <end position="28"/>
    </location>
</feature>
<gene>
    <name evidence="4" type="ORF">Tfer_0891</name>
</gene>
<dbReference type="PANTHER" id="PTHR43308">
    <property type="entry name" value="OUTER MEMBRANE PROTEIN ALPHA-RELATED"/>
    <property type="match status" value="1"/>
</dbReference>